<evidence type="ECO:0000313" key="2">
    <source>
        <dbReference type="EMBL" id="KAH0808583.1"/>
    </source>
</evidence>
<reference evidence="2" key="1">
    <citation type="journal article" date="2020" name="J Insects Food Feed">
        <title>The yellow mealworm (Tenebrio molitor) genome: a resource for the emerging insects as food and feed industry.</title>
        <authorList>
            <person name="Eriksson T."/>
            <person name="Andere A."/>
            <person name="Kelstrup H."/>
            <person name="Emery V."/>
            <person name="Picard C."/>
        </authorList>
    </citation>
    <scope>NUCLEOTIDE SEQUENCE</scope>
    <source>
        <strain evidence="2">Stoneville</strain>
        <tissue evidence="2">Whole head</tissue>
    </source>
</reference>
<dbReference type="EMBL" id="JABDTM020028656">
    <property type="protein sequence ID" value="KAH0808583.1"/>
    <property type="molecule type" value="Genomic_DNA"/>
</dbReference>
<keyword evidence="3" id="KW-1185">Reference proteome</keyword>
<dbReference type="Proteomes" id="UP000719412">
    <property type="component" value="Unassembled WGS sequence"/>
</dbReference>
<reference evidence="2" key="2">
    <citation type="submission" date="2021-08" db="EMBL/GenBank/DDBJ databases">
        <authorList>
            <person name="Eriksson T."/>
        </authorList>
    </citation>
    <scope>NUCLEOTIDE SEQUENCE</scope>
    <source>
        <strain evidence="2">Stoneville</strain>
        <tissue evidence="2">Whole head</tissue>
    </source>
</reference>
<proteinExistence type="predicted"/>
<evidence type="ECO:0000256" key="1">
    <source>
        <dbReference type="SAM" id="MobiDB-lite"/>
    </source>
</evidence>
<comment type="caution">
    <text evidence="2">The sequence shown here is derived from an EMBL/GenBank/DDBJ whole genome shotgun (WGS) entry which is preliminary data.</text>
</comment>
<feature type="region of interest" description="Disordered" evidence="1">
    <location>
        <begin position="398"/>
        <end position="424"/>
    </location>
</feature>
<protein>
    <submittedName>
        <fullName evidence="2">Uncharacterized protein</fullName>
    </submittedName>
</protein>
<dbReference type="AlphaFoldDB" id="A0A8J6L7B8"/>
<feature type="compositionally biased region" description="Basic and acidic residues" evidence="1">
    <location>
        <begin position="407"/>
        <end position="424"/>
    </location>
</feature>
<organism evidence="2 3">
    <name type="scientific">Tenebrio molitor</name>
    <name type="common">Yellow mealworm beetle</name>
    <dbReference type="NCBI Taxonomy" id="7067"/>
    <lineage>
        <taxon>Eukaryota</taxon>
        <taxon>Metazoa</taxon>
        <taxon>Ecdysozoa</taxon>
        <taxon>Arthropoda</taxon>
        <taxon>Hexapoda</taxon>
        <taxon>Insecta</taxon>
        <taxon>Pterygota</taxon>
        <taxon>Neoptera</taxon>
        <taxon>Endopterygota</taxon>
        <taxon>Coleoptera</taxon>
        <taxon>Polyphaga</taxon>
        <taxon>Cucujiformia</taxon>
        <taxon>Tenebrionidae</taxon>
        <taxon>Tenebrio</taxon>
    </lineage>
</organism>
<evidence type="ECO:0000313" key="3">
    <source>
        <dbReference type="Proteomes" id="UP000719412"/>
    </source>
</evidence>
<gene>
    <name evidence="2" type="ORF">GEV33_014208</name>
</gene>
<accession>A0A8J6L7B8</accession>
<name>A0A8J6L7B8_TENMO</name>
<sequence length="482" mass="52412">MMAHVLAEASPRSIPAGEPLRAIRKWRDISSISTLGLNALINPSLGHRPLTVIWQHRGKERRHYSYLLGAFKDITGVQYVSRDSFTIFVNVGMCECVGAPESGGAGGGGTQVLKLSLLMADIHQVIQSPSYRHESPLGQRYEVFMPDPIDETNQSWSRWRQKTRRPVGTAPNDHKFFIVAAGGGRDRRRWRQPQEVANCGNPQETVRVPRGPPPSSLRLPRSRFCSISSSEKVSGVRTAQVSGSVGGVDGGAVRTEKPSGLVKNFAWLDDSGPTLVGDLFHMFVGIRRRRKAVQPRCCTSAVCNMFNKLTTTIELTFAATFRNAQYQEICNGRGNKCTPISARPAGPAGFDAVSAGHVLMPLIDTSGAGRCRGRAHPRGRSGDSARLLDKAPCAGSGRWLDSGAVHPPEEEARDRNPTEVSRSESDNCAAILDASVVHNVQLAGAVLTHFMGCAVLSKTRARLRGLRRGQGVSPRDRSVVNR</sequence>